<dbReference type="AlphaFoldDB" id="A0A5B7HRF6"/>
<dbReference type="EMBL" id="VSRR010034555">
    <property type="protein sequence ID" value="MPC72339.1"/>
    <property type="molecule type" value="Genomic_DNA"/>
</dbReference>
<name>A0A5B7HRF6_PORTR</name>
<gene>
    <name evidence="1" type="ORF">E2C01_066641</name>
</gene>
<reference evidence="1 2" key="1">
    <citation type="submission" date="2019-05" db="EMBL/GenBank/DDBJ databases">
        <title>Another draft genome of Portunus trituberculatus and its Hox gene families provides insights of decapod evolution.</title>
        <authorList>
            <person name="Jeong J.-H."/>
            <person name="Song I."/>
            <person name="Kim S."/>
            <person name="Choi T."/>
            <person name="Kim D."/>
            <person name="Ryu S."/>
            <person name="Kim W."/>
        </authorList>
    </citation>
    <scope>NUCLEOTIDE SEQUENCE [LARGE SCALE GENOMIC DNA]</scope>
    <source>
        <tissue evidence="1">Muscle</tissue>
    </source>
</reference>
<proteinExistence type="predicted"/>
<comment type="caution">
    <text evidence="1">The sequence shown here is derived from an EMBL/GenBank/DDBJ whole genome shotgun (WGS) entry which is preliminary data.</text>
</comment>
<accession>A0A5B7HRF6</accession>
<keyword evidence="2" id="KW-1185">Reference proteome</keyword>
<evidence type="ECO:0000313" key="1">
    <source>
        <dbReference type="EMBL" id="MPC72339.1"/>
    </source>
</evidence>
<sequence>MPVLRSWRRGLVWKAPPPVPALLGFKSTFDIEQRKVCESSRAAVWDNVGDSPSLPPFPHLSPCPIASSIPAPR</sequence>
<evidence type="ECO:0000313" key="2">
    <source>
        <dbReference type="Proteomes" id="UP000324222"/>
    </source>
</evidence>
<organism evidence="1 2">
    <name type="scientific">Portunus trituberculatus</name>
    <name type="common">Swimming crab</name>
    <name type="synonym">Neptunus trituberculatus</name>
    <dbReference type="NCBI Taxonomy" id="210409"/>
    <lineage>
        <taxon>Eukaryota</taxon>
        <taxon>Metazoa</taxon>
        <taxon>Ecdysozoa</taxon>
        <taxon>Arthropoda</taxon>
        <taxon>Crustacea</taxon>
        <taxon>Multicrustacea</taxon>
        <taxon>Malacostraca</taxon>
        <taxon>Eumalacostraca</taxon>
        <taxon>Eucarida</taxon>
        <taxon>Decapoda</taxon>
        <taxon>Pleocyemata</taxon>
        <taxon>Brachyura</taxon>
        <taxon>Eubrachyura</taxon>
        <taxon>Portunoidea</taxon>
        <taxon>Portunidae</taxon>
        <taxon>Portuninae</taxon>
        <taxon>Portunus</taxon>
    </lineage>
</organism>
<protein>
    <submittedName>
        <fullName evidence="1">Uncharacterized protein</fullName>
    </submittedName>
</protein>
<dbReference type="Proteomes" id="UP000324222">
    <property type="component" value="Unassembled WGS sequence"/>
</dbReference>